<sequence length="181" mass="18081">MQPARRGTAAPRRVPARLSARLPARLSARVAAAWLALLAGVTALGAHAPVLVHRCLPADGLTGGLGIRLALLRPDADCPSGTLAVGGEPGQVMGLLVLVAVPVVVAHLLSLLAAAAVVAGAGVLVRAVGAVLGAVLPTLPGRPRAVVDRPHAVVATVVREVVRPVLDAAALRRGPPVLLGA</sequence>
<organism evidence="2 3">
    <name type="scientific">Actinotalea ferrariae CF5-4</name>
    <dbReference type="NCBI Taxonomy" id="948458"/>
    <lineage>
        <taxon>Bacteria</taxon>
        <taxon>Bacillati</taxon>
        <taxon>Actinomycetota</taxon>
        <taxon>Actinomycetes</taxon>
        <taxon>Micrococcales</taxon>
        <taxon>Cellulomonadaceae</taxon>
        <taxon>Actinotalea</taxon>
    </lineage>
</organism>
<feature type="transmembrane region" description="Helical" evidence="1">
    <location>
        <begin position="92"/>
        <end position="125"/>
    </location>
</feature>
<accession>A0A021VLK8</accession>
<dbReference type="AlphaFoldDB" id="A0A021VLK8"/>
<evidence type="ECO:0000313" key="3">
    <source>
        <dbReference type="Proteomes" id="UP000019753"/>
    </source>
</evidence>
<dbReference type="Proteomes" id="UP000019753">
    <property type="component" value="Unassembled WGS sequence"/>
</dbReference>
<dbReference type="RefSeq" id="WP_034228809.1">
    <property type="nucleotide sequence ID" value="NZ_AXCW01000327.1"/>
</dbReference>
<proteinExistence type="predicted"/>
<evidence type="ECO:0000256" key="1">
    <source>
        <dbReference type="SAM" id="Phobius"/>
    </source>
</evidence>
<keyword evidence="1" id="KW-0472">Membrane</keyword>
<gene>
    <name evidence="2" type="ORF">N866_11655</name>
</gene>
<evidence type="ECO:0000313" key="2">
    <source>
        <dbReference type="EMBL" id="EYR62114.1"/>
    </source>
</evidence>
<keyword evidence="3" id="KW-1185">Reference proteome</keyword>
<name>A0A021VLK8_9CELL</name>
<keyword evidence="1" id="KW-1133">Transmembrane helix</keyword>
<comment type="caution">
    <text evidence="2">The sequence shown here is derived from an EMBL/GenBank/DDBJ whole genome shotgun (WGS) entry which is preliminary data.</text>
</comment>
<keyword evidence="1" id="KW-0812">Transmembrane</keyword>
<dbReference type="EMBL" id="AXCW01000327">
    <property type="protein sequence ID" value="EYR62114.1"/>
    <property type="molecule type" value="Genomic_DNA"/>
</dbReference>
<dbReference type="OrthoDB" id="4828105at2"/>
<protein>
    <submittedName>
        <fullName evidence="2">Uncharacterized protein</fullName>
    </submittedName>
</protein>
<reference evidence="2 3" key="1">
    <citation type="submission" date="2014-01" db="EMBL/GenBank/DDBJ databases">
        <title>Actinotalea ferrariae CF5-4.</title>
        <authorList>
            <person name="Chen F."/>
            <person name="Li Y."/>
            <person name="Wang G."/>
        </authorList>
    </citation>
    <scope>NUCLEOTIDE SEQUENCE [LARGE SCALE GENOMIC DNA]</scope>
    <source>
        <strain evidence="2 3">CF5-4</strain>
    </source>
</reference>